<proteinExistence type="predicted"/>
<name>A0A514CZH0_9VIRU</name>
<organism evidence="1">
    <name type="scientific">Leviviridae sp</name>
    <dbReference type="NCBI Taxonomy" id="2027243"/>
    <lineage>
        <taxon>Viruses</taxon>
        <taxon>Riboviria</taxon>
        <taxon>Orthornavirae</taxon>
        <taxon>Lenarviricota</taxon>
        <taxon>Leviviricetes</taxon>
        <taxon>Norzivirales</taxon>
        <taxon>Fiersviridae</taxon>
    </lineage>
</organism>
<gene>
    <name evidence="1" type="ORF">H4Rhizo45395_000003</name>
</gene>
<evidence type="ECO:0000313" key="1">
    <source>
        <dbReference type="EMBL" id="QDH86762.1"/>
    </source>
</evidence>
<dbReference type="Gene3D" id="2.40.160.220">
    <property type="match status" value="1"/>
</dbReference>
<dbReference type="EMBL" id="MN032914">
    <property type="protein sequence ID" value="QDH86762.1"/>
    <property type="molecule type" value="Genomic_RNA"/>
</dbReference>
<reference evidence="1" key="1">
    <citation type="submission" date="2019-05" db="EMBL/GenBank/DDBJ databases">
        <title>Metatranscriptomic reconstruction reveals RNA viruses with the potential to shape carbon cycling in soil.</title>
        <authorList>
            <person name="Starr E.P."/>
            <person name="Nuccio E."/>
            <person name="Pett-Ridge J."/>
            <person name="Banfield J.F."/>
            <person name="Firestone M.K."/>
        </authorList>
    </citation>
    <scope>NUCLEOTIDE SEQUENCE</scope>
    <source>
        <strain evidence="1">H4_Rhizo_45_scaffold_395</strain>
    </source>
</reference>
<accession>A0A514CZH0</accession>
<protein>
    <submittedName>
        <fullName evidence="1">Uncharacterized protein</fullName>
    </submittedName>
</protein>
<sequence length="119" mass="12879">MAIGDPITFAYDGANITLNRTGWGSYSSVYEGVATGLALKLSFKHTIPAIGADGESHLVRLDVDHFDTTTLAFLRRTSAWISTRTDGLPQDNENSEDAMEALVDFLTDGNITKVVGRQS</sequence>